<reference evidence="3" key="1">
    <citation type="journal article" date="2014" name="Int. J. Syst. Evol. Microbiol.">
        <title>Complete genome sequence of Corynebacterium casei LMG S-19264T (=DSM 44701T), isolated from a smear-ripened cheese.</title>
        <authorList>
            <consortium name="US DOE Joint Genome Institute (JGI-PGF)"/>
            <person name="Walter F."/>
            <person name="Albersmeier A."/>
            <person name="Kalinowski J."/>
            <person name="Ruckert C."/>
        </authorList>
    </citation>
    <scope>NUCLEOTIDE SEQUENCE</scope>
    <source>
        <strain evidence="3">JCM 17820</strain>
    </source>
</reference>
<protein>
    <recommendedName>
        <fullName evidence="2">DUF302 domain-containing protein</fullName>
    </recommendedName>
</protein>
<name>A0A830GN25_9EURY</name>
<dbReference type="Pfam" id="PF03625">
    <property type="entry name" value="DUF302"/>
    <property type="match status" value="1"/>
</dbReference>
<reference evidence="3" key="2">
    <citation type="submission" date="2020-09" db="EMBL/GenBank/DDBJ databases">
        <authorList>
            <person name="Sun Q."/>
            <person name="Ohkuma M."/>
        </authorList>
    </citation>
    <scope>NUCLEOTIDE SEQUENCE</scope>
    <source>
        <strain evidence="3">JCM 17820</strain>
    </source>
</reference>
<dbReference type="AlphaFoldDB" id="A0A830GN25"/>
<feature type="compositionally biased region" description="Polar residues" evidence="1">
    <location>
        <begin position="72"/>
        <end position="87"/>
    </location>
</feature>
<evidence type="ECO:0000259" key="2">
    <source>
        <dbReference type="Pfam" id="PF03625"/>
    </source>
</evidence>
<evidence type="ECO:0000313" key="3">
    <source>
        <dbReference type="EMBL" id="GGN99438.1"/>
    </source>
</evidence>
<gene>
    <name evidence="3" type="ORF">GCM10009030_30970</name>
</gene>
<feature type="region of interest" description="Disordered" evidence="1">
    <location>
        <begin position="70"/>
        <end position="94"/>
    </location>
</feature>
<dbReference type="InterPro" id="IPR035923">
    <property type="entry name" value="TT1751-like_sf"/>
</dbReference>
<sequence>MRATLQVKLRDDFRDDRILGACNPSLVHEALEAELELGALLPCNVTVYDEGGDGVGDSAVDPAARTGAVSLKATTPGSPATDPSSSRCHVVRPR</sequence>
<comment type="caution">
    <text evidence="3">The sequence shown here is derived from an EMBL/GenBank/DDBJ whole genome shotgun (WGS) entry which is preliminary data.</text>
</comment>
<dbReference type="Gene3D" id="3.30.310.70">
    <property type="entry name" value="TT1751-like domain"/>
    <property type="match status" value="1"/>
</dbReference>
<evidence type="ECO:0000313" key="4">
    <source>
        <dbReference type="Proteomes" id="UP000605784"/>
    </source>
</evidence>
<organism evidence="3 4">
    <name type="scientific">Haloarcula pellucida</name>
    <dbReference type="NCBI Taxonomy" id="1427151"/>
    <lineage>
        <taxon>Archaea</taxon>
        <taxon>Methanobacteriati</taxon>
        <taxon>Methanobacteriota</taxon>
        <taxon>Stenosarchaea group</taxon>
        <taxon>Halobacteria</taxon>
        <taxon>Halobacteriales</taxon>
        <taxon>Haloarculaceae</taxon>
        <taxon>Haloarcula</taxon>
    </lineage>
</organism>
<evidence type="ECO:0000256" key="1">
    <source>
        <dbReference type="SAM" id="MobiDB-lite"/>
    </source>
</evidence>
<dbReference type="InterPro" id="IPR005180">
    <property type="entry name" value="DUF302"/>
</dbReference>
<dbReference type="EMBL" id="BMOU01000005">
    <property type="protein sequence ID" value="GGN99438.1"/>
    <property type="molecule type" value="Genomic_DNA"/>
</dbReference>
<dbReference type="CDD" id="cd14797">
    <property type="entry name" value="DUF302"/>
    <property type="match status" value="1"/>
</dbReference>
<keyword evidence="4" id="KW-1185">Reference proteome</keyword>
<feature type="domain" description="DUF302" evidence="2">
    <location>
        <begin position="1"/>
        <end position="53"/>
    </location>
</feature>
<dbReference type="SUPFAM" id="SSF103247">
    <property type="entry name" value="TT1751-like"/>
    <property type="match status" value="1"/>
</dbReference>
<accession>A0A830GN25</accession>
<dbReference type="Proteomes" id="UP000605784">
    <property type="component" value="Unassembled WGS sequence"/>
</dbReference>
<proteinExistence type="predicted"/>